<evidence type="ECO:0000313" key="2">
    <source>
        <dbReference type="EMBL" id="MDQ7248008.1"/>
    </source>
</evidence>
<feature type="domain" description="Alpha-L-glutamate ligase-related protein ATP-grasp" evidence="1">
    <location>
        <begin position="148"/>
        <end position="394"/>
    </location>
</feature>
<accession>A0ABU0YMX5</accession>
<sequence length="428" mass="48185">MRSLVLPSRGVATQAVTSTSTDMAAVHPPLGAWARQLEARALLRRPLPIWLARILGIRLLDLARIAWYAPRLAPKVRALTGQSFLRQLREQLELAFGRGIDPSVYYFEELYKPGGLADIDQYFMRREVKGELLGHLHRLQPPAAERRINLGDKLQFLAWCARTNLPHAAPLMLIEDGQVVWQTGDLLDLDQDLFAKPRTGRGASGVRLYRRSAAFSFDDENGRRLTLGEIASDLIHRFGTRNVMVLPRLRNHPELAGLAGESLITIRCVTCLDEREQPELVLAYLRVLAKLEPDWPVKKPISEYAAAVDLADGRLSAMTGDKPECLSQWYDQHPVTGVDVAGRIVPCWDAVAALAERAHRVTRDRVLVGWDIAITPSGPLLLEGNSYPDVHYPQRIFRRPYGAMRVGQLLRHHMGRLEQKWAVENRPA</sequence>
<dbReference type="Pfam" id="PF14397">
    <property type="entry name" value="ATPgrasp_ST"/>
    <property type="match status" value="1"/>
</dbReference>
<organism evidence="2 3">
    <name type="scientific">Dongia sedimenti</name>
    <dbReference type="NCBI Taxonomy" id="3064282"/>
    <lineage>
        <taxon>Bacteria</taxon>
        <taxon>Pseudomonadati</taxon>
        <taxon>Pseudomonadota</taxon>
        <taxon>Alphaproteobacteria</taxon>
        <taxon>Rhodospirillales</taxon>
        <taxon>Dongiaceae</taxon>
        <taxon>Dongia</taxon>
    </lineage>
</organism>
<keyword evidence="3" id="KW-1185">Reference proteome</keyword>
<comment type="caution">
    <text evidence="2">The sequence shown here is derived from an EMBL/GenBank/DDBJ whole genome shotgun (WGS) entry which is preliminary data.</text>
</comment>
<protein>
    <submittedName>
        <fullName evidence="2">Sugar-transfer associated ATP-grasp domain-containing protein</fullName>
    </submittedName>
</protein>
<evidence type="ECO:0000313" key="3">
    <source>
        <dbReference type="Proteomes" id="UP001230156"/>
    </source>
</evidence>
<dbReference type="EMBL" id="JAUYVI010000003">
    <property type="protein sequence ID" value="MDQ7248008.1"/>
    <property type="molecule type" value="Genomic_DNA"/>
</dbReference>
<gene>
    <name evidence="2" type="ORF">Q8A70_10045</name>
</gene>
<dbReference type="RefSeq" id="WP_379955454.1">
    <property type="nucleotide sequence ID" value="NZ_JAUYVI010000003.1"/>
</dbReference>
<dbReference type="InterPro" id="IPR039523">
    <property type="entry name" value="RimK-rel_E_lig_ATP-grasp"/>
</dbReference>
<name>A0ABU0YMX5_9PROT</name>
<reference evidence="3" key="1">
    <citation type="submission" date="2023-08" db="EMBL/GenBank/DDBJ databases">
        <title>Rhodospirillaceae gen. nov., a novel taxon isolated from the Yangtze River Yuezi River estuary sludge.</title>
        <authorList>
            <person name="Ruan L."/>
        </authorList>
    </citation>
    <scope>NUCLEOTIDE SEQUENCE [LARGE SCALE GENOMIC DNA]</scope>
    <source>
        <strain evidence="3">R-7</strain>
    </source>
</reference>
<evidence type="ECO:0000259" key="1">
    <source>
        <dbReference type="Pfam" id="PF14397"/>
    </source>
</evidence>
<dbReference type="Proteomes" id="UP001230156">
    <property type="component" value="Unassembled WGS sequence"/>
</dbReference>
<proteinExistence type="predicted"/>